<reference evidence="1" key="1">
    <citation type="submission" date="2019-05" db="EMBL/GenBank/DDBJ databases">
        <title>Whole genome sequencing of Pseudanabaena catenata USMAC16.</title>
        <authorList>
            <person name="Khan Z."/>
            <person name="Omar W.M."/>
            <person name="Convey P."/>
            <person name="Merican F."/>
            <person name="Najimudin N."/>
        </authorList>
    </citation>
    <scope>NUCLEOTIDE SEQUENCE</scope>
    <source>
        <strain evidence="1">USMAC16</strain>
    </source>
</reference>
<dbReference type="EMBL" id="VBTY01000047">
    <property type="protein sequence ID" value="MDG3494447.1"/>
    <property type="molecule type" value="Genomic_DNA"/>
</dbReference>
<comment type="caution">
    <text evidence="1">The sequence shown here is derived from an EMBL/GenBank/DDBJ whole genome shotgun (WGS) entry which is preliminary data.</text>
</comment>
<dbReference type="Gene3D" id="3.40.50.620">
    <property type="entry name" value="HUPs"/>
    <property type="match status" value="1"/>
</dbReference>
<name>A0A9X4M6K7_9CYAN</name>
<dbReference type="Proteomes" id="UP001152872">
    <property type="component" value="Unassembled WGS sequence"/>
</dbReference>
<accession>A0A9X4M6K7</accession>
<evidence type="ECO:0000313" key="1">
    <source>
        <dbReference type="EMBL" id="MDG3494447.1"/>
    </source>
</evidence>
<dbReference type="NCBIfam" id="TIGR03573">
    <property type="entry name" value="WbuX"/>
    <property type="match status" value="1"/>
</dbReference>
<organism evidence="1 2">
    <name type="scientific">Pseudanabaena catenata USMAC16</name>
    <dbReference type="NCBI Taxonomy" id="1855837"/>
    <lineage>
        <taxon>Bacteria</taxon>
        <taxon>Bacillati</taxon>
        <taxon>Cyanobacteriota</taxon>
        <taxon>Cyanophyceae</taxon>
        <taxon>Pseudanabaenales</taxon>
        <taxon>Pseudanabaenaceae</taxon>
        <taxon>Pseudanabaena</taxon>
    </lineage>
</organism>
<dbReference type="RefSeq" id="WP_009626523.1">
    <property type="nucleotide sequence ID" value="NZ_VBTY01000047.1"/>
</dbReference>
<proteinExistence type="predicted"/>
<dbReference type="AlphaFoldDB" id="A0A9X4M6K7"/>
<evidence type="ECO:0000313" key="2">
    <source>
        <dbReference type="Proteomes" id="UP001152872"/>
    </source>
</evidence>
<gene>
    <name evidence="1" type="ORF">FEV09_07730</name>
</gene>
<dbReference type="SUPFAM" id="SSF52402">
    <property type="entry name" value="Adenine nucleotide alpha hydrolases-like"/>
    <property type="match status" value="1"/>
</dbReference>
<sequence length="404" mass="47643">MKRCIRCGLPETHETISFDKEGVCGICRQHEYKQNKIDWKGNKQKLDALIEEHRGRYDYDCIIPFSGGKDSTWTLYYLVKEYRIKPLVIRFDHGFMRPNLENNVKRVSRKLGVDILTFTPNWKVVQKLMLQSFLDKGDFCWHCHTGIFSYPMWVAIEKKVPLIFWGEPSSEYTSYYSYSQVEEVDEQRFNRYVNLGISADDMFVRLEGTVDERDLKPYTYPSLQELRRLNYQSVCLGSFIPWDAKKQSEIINQELGWQGDCVENVPPEYSYEKIECYMQGVRDYIKFIKRGYSRPSHLIAIDVRNQRMTKEQGEKLIKTYEGKRPPSLDLFLKFVGLTEDEFLDIAMSHQVSPYIHEPEKTQLGDRTPDFESWSRDGLMPEEDANEQISRWRACQKCNTNSCNS</sequence>
<dbReference type="InterPro" id="IPR014729">
    <property type="entry name" value="Rossmann-like_a/b/a_fold"/>
</dbReference>
<keyword evidence="2" id="KW-1185">Reference proteome</keyword>
<dbReference type="InterPro" id="IPR020022">
    <property type="entry name" value="N-acetyl_sugar_amidoTrfase"/>
</dbReference>
<protein>
    <submittedName>
        <fullName evidence="1">N-acetyl sugar amidotransferase</fullName>
    </submittedName>
</protein>